<reference evidence="1 2" key="1">
    <citation type="submission" date="2018-08" db="EMBL/GenBank/DDBJ databases">
        <title>A genome reference for cultivated species of the human gut microbiota.</title>
        <authorList>
            <person name="Zou Y."/>
            <person name="Xue W."/>
            <person name="Luo G."/>
        </authorList>
    </citation>
    <scope>NUCLEOTIDE SEQUENCE [LARGE SCALE GENOMIC DNA]</scope>
    <source>
        <strain evidence="1 2">TF05-5AC</strain>
    </source>
</reference>
<evidence type="ECO:0000313" key="2">
    <source>
        <dbReference type="Proteomes" id="UP000260812"/>
    </source>
</evidence>
<comment type="caution">
    <text evidence="1">The sequence shown here is derived from an EMBL/GenBank/DDBJ whole genome shotgun (WGS) entry which is preliminary data.</text>
</comment>
<dbReference type="Proteomes" id="UP000260812">
    <property type="component" value="Unassembled WGS sequence"/>
</dbReference>
<dbReference type="AlphaFoldDB" id="A0A3E3I0W4"/>
<evidence type="ECO:0000313" key="1">
    <source>
        <dbReference type="EMBL" id="RGE57936.1"/>
    </source>
</evidence>
<dbReference type="EMBL" id="QVLV01000013">
    <property type="protein sequence ID" value="RGE57936.1"/>
    <property type="molecule type" value="Genomic_DNA"/>
</dbReference>
<sequence>MKKQPPLKIKNTGCKEHLSVRHSSGFGGRTFFEAIKLPVLWRCTKMNTCLQKVYRRKKLGYNVAD</sequence>
<proteinExistence type="predicted"/>
<organism evidence="1 2">
    <name type="scientific">Eisenbergiella massiliensis</name>
    <dbReference type="NCBI Taxonomy" id="1720294"/>
    <lineage>
        <taxon>Bacteria</taxon>
        <taxon>Bacillati</taxon>
        <taxon>Bacillota</taxon>
        <taxon>Clostridia</taxon>
        <taxon>Lachnospirales</taxon>
        <taxon>Lachnospiraceae</taxon>
        <taxon>Eisenbergiella</taxon>
    </lineage>
</organism>
<accession>A0A3E3I0W4</accession>
<protein>
    <submittedName>
        <fullName evidence="1">Uncharacterized protein</fullName>
    </submittedName>
</protein>
<name>A0A3E3I0W4_9FIRM</name>
<keyword evidence="2" id="KW-1185">Reference proteome</keyword>
<gene>
    <name evidence="1" type="ORF">DXC51_18190</name>
</gene>